<dbReference type="Gene3D" id="2.60.120.260">
    <property type="entry name" value="Galactose-binding domain-like"/>
    <property type="match status" value="1"/>
</dbReference>
<dbReference type="STRING" id="33097.A0A150GZT1"/>
<reference evidence="2" key="1">
    <citation type="journal article" date="2016" name="Nat. Commun.">
        <title>The Gonium pectorale genome demonstrates co-option of cell cycle regulation during the evolution of multicellularity.</title>
        <authorList>
            <person name="Hanschen E.R."/>
            <person name="Marriage T.N."/>
            <person name="Ferris P.J."/>
            <person name="Hamaji T."/>
            <person name="Toyoda A."/>
            <person name="Fujiyama A."/>
            <person name="Neme R."/>
            <person name="Noguchi H."/>
            <person name="Minakuchi Y."/>
            <person name="Suzuki M."/>
            <person name="Kawai-Toyooka H."/>
            <person name="Smith D.R."/>
            <person name="Sparks H."/>
            <person name="Anderson J."/>
            <person name="Bakaric R."/>
            <person name="Luria V."/>
            <person name="Karger A."/>
            <person name="Kirschner M.W."/>
            <person name="Durand P.M."/>
            <person name="Michod R.E."/>
            <person name="Nozaki H."/>
            <person name="Olson B.J."/>
        </authorList>
    </citation>
    <scope>NUCLEOTIDE SEQUENCE [LARGE SCALE GENOMIC DNA]</scope>
    <source>
        <strain evidence="2">NIES-2863</strain>
    </source>
</reference>
<gene>
    <name evidence="1" type="ORF">GPECTOR_3g28</name>
</gene>
<evidence type="ECO:0000313" key="2">
    <source>
        <dbReference type="Proteomes" id="UP000075714"/>
    </source>
</evidence>
<sequence length="824" mass="90144">MWQSGACFPTDYVSRASMNALYWRCNATAGGTGASPCTASAGSTNLYGATDLRVDTFSASIALAAGQAWLRVPLTSALDLRRVSMRGTYPAAPASDPTAATVRLWIELSSGEAVQAMALNSSSNYQFLGVVGNWAGVVSLLVNGSAAFSVTELAAQYGLCYESATVDLGAVQTVATVRTRYYPGSGAVASWLLASEDGAAWVDLVPAGLNTSRISALTVQLEPPMQARYLAVKHQDVVGVRLESASRFRLTEVAVQVTSCVEWAVVDMGDIKEVGVLRFRFWSPDAIYTNMSVSADGVEWDVIRAFMNSSTLSAVELYLPELIYVRYLRITHQVKENKDWRKVYVWGIDAYDKYGRWGPPPTPSPHPLTLKAMMGVNGIWGWGTNYRTKYNNASRYAPVASWGRNYHGMNWDVRWPTNNPNYTRMAQGKGTDAMWWLNWDQEYAAWKKAGLRVDATFQFLWDVFPPSSWGPNVTATAYMLGFAFGSHFGPGRAPPNVSLDAVEVGNEPWIGYNASFYSALLRGFARGVKDADPTFQVLPCALQAENPFAEDKDNGNFVGARIPPDVAPLIDVLNQHAYSWYRDPEDNNTLLGVHPEHPGSSMNGINNMLAWRDHNMPGTPLWLTEWGWDSRLPGEVCNTTVCVSQFEQAVYAIRGLAILARKQIEVAIWFFYADGDDGSGVFARSGLMGSNSTRFPIKPVYRALRSFLQLAGDCRFLDVVSETPSLYAYLLGPTMPVGPGAYDPDNLAAAATYLLAWRPVAAGEGPDEPTIAARLTLERKPSKAWYINGQDGPPGVSISKVANVSGVSSWTLRVSAVPLLIKLQ</sequence>
<protein>
    <recommendedName>
        <fullName evidence="3">F5/8 type C domain-containing protein</fullName>
    </recommendedName>
</protein>
<accession>A0A150GZT1</accession>
<keyword evidence="2" id="KW-1185">Reference proteome</keyword>
<dbReference type="PANTHER" id="PTHR12631:SF10">
    <property type="entry name" value="BETA-XYLOSIDASE-LIKE PROTEIN-RELATED"/>
    <property type="match status" value="1"/>
</dbReference>
<evidence type="ECO:0000313" key="1">
    <source>
        <dbReference type="EMBL" id="KXZ55128.1"/>
    </source>
</evidence>
<name>A0A150GZT1_GONPE</name>
<dbReference type="AlphaFoldDB" id="A0A150GZT1"/>
<dbReference type="PANTHER" id="PTHR12631">
    <property type="entry name" value="ALPHA-L-IDURONIDASE"/>
    <property type="match status" value="1"/>
</dbReference>
<dbReference type="InterPro" id="IPR008979">
    <property type="entry name" value="Galactose-bd-like_sf"/>
</dbReference>
<dbReference type="OrthoDB" id="531889at2759"/>
<dbReference type="Gene3D" id="3.20.20.80">
    <property type="entry name" value="Glycosidases"/>
    <property type="match status" value="1"/>
</dbReference>
<dbReference type="InterPro" id="IPR017853">
    <property type="entry name" value="GH"/>
</dbReference>
<evidence type="ECO:0008006" key="3">
    <source>
        <dbReference type="Google" id="ProtNLM"/>
    </source>
</evidence>
<dbReference type="InterPro" id="IPR051923">
    <property type="entry name" value="Glycosyl_Hydrolase_39"/>
</dbReference>
<dbReference type="GO" id="GO:0004553">
    <property type="term" value="F:hydrolase activity, hydrolyzing O-glycosyl compounds"/>
    <property type="evidence" value="ECO:0007669"/>
    <property type="project" value="TreeGrafter"/>
</dbReference>
<proteinExistence type="predicted"/>
<dbReference type="SUPFAM" id="SSF49785">
    <property type="entry name" value="Galactose-binding domain-like"/>
    <property type="match status" value="1"/>
</dbReference>
<comment type="caution">
    <text evidence="1">The sequence shown here is derived from an EMBL/GenBank/DDBJ whole genome shotgun (WGS) entry which is preliminary data.</text>
</comment>
<dbReference type="SUPFAM" id="SSF51445">
    <property type="entry name" value="(Trans)glycosidases"/>
    <property type="match status" value="1"/>
</dbReference>
<dbReference type="Proteomes" id="UP000075714">
    <property type="component" value="Unassembled WGS sequence"/>
</dbReference>
<organism evidence="1 2">
    <name type="scientific">Gonium pectorale</name>
    <name type="common">Green alga</name>
    <dbReference type="NCBI Taxonomy" id="33097"/>
    <lineage>
        <taxon>Eukaryota</taxon>
        <taxon>Viridiplantae</taxon>
        <taxon>Chlorophyta</taxon>
        <taxon>core chlorophytes</taxon>
        <taxon>Chlorophyceae</taxon>
        <taxon>CS clade</taxon>
        <taxon>Chlamydomonadales</taxon>
        <taxon>Volvocaceae</taxon>
        <taxon>Gonium</taxon>
    </lineage>
</organism>
<dbReference type="EMBL" id="LSYV01000004">
    <property type="protein sequence ID" value="KXZ55128.1"/>
    <property type="molecule type" value="Genomic_DNA"/>
</dbReference>